<evidence type="ECO:0000313" key="1">
    <source>
        <dbReference type="EMBL" id="MBX73710.1"/>
    </source>
</evidence>
<protein>
    <submittedName>
        <fullName evidence="1">Uncharacterized protein</fullName>
    </submittedName>
</protein>
<dbReference type="EMBL" id="GGEC01093226">
    <property type="protein sequence ID" value="MBX73710.1"/>
    <property type="molecule type" value="Transcribed_RNA"/>
</dbReference>
<name>A0A2P2R3F2_RHIMU</name>
<accession>A0A2P2R3F2</accession>
<proteinExistence type="predicted"/>
<organism evidence="1">
    <name type="scientific">Rhizophora mucronata</name>
    <name type="common">Asiatic mangrove</name>
    <dbReference type="NCBI Taxonomy" id="61149"/>
    <lineage>
        <taxon>Eukaryota</taxon>
        <taxon>Viridiplantae</taxon>
        <taxon>Streptophyta</taxon>
        <taxon>Embryophyta</taxon>
        <taxon>Tracheophyta</taxon>
        <taxon>Spermatophyta</taxon>
        <taxon>Magnoliopsida</taxon>
        <taxon>eudicotyledons</taxon>
        <taxon>Gunneridae</taxon>
        <taxon>Pentapetalae</taxon>
        <taxon>rosids</taxon>
        <taxon>fabids</taxon>
        <taxon>Malpighiales</taxon>
        <taxon>Rhizophoraceae</taxon>
        <taxon>Rhizophora</taxon>
    </lineage>
</organism>
<dbReference type="AlphaFoldDB" id="A0A2P2R3F2"/>
<reference evidence="1" key="1">
    <citation type="submission" date="2018-02" db="EMBL/GenBank/DDBJ databases">
        <title>Rhizophora mucronata_Transcriptome.</title>
        <authorList>
            <person name="Meera S.P."/>
            <person name="Sreeshan A."/>
            <person name="Augustine A."/>
        </authorList>
    </citation>
    <scope>NUCLEOTIDE SEQUENCE</scope>
    <source>
        <tissue evidence="1">Leaf</tissue>
    </source>
</reference>
<sequence length="21" mass="2289">MVSLHESKMWPDFVNGISGGP</sequence>